<accession>A0ABV2L4N5</accession>
<evidence type="ECO:0000313" key="2">
    <source>
        <dbReference type="Proteomes" id="UP001549145"/>
    </source>
</evidence>
<proteinExistence type="predicted"/>
<keyword evidence="2" id="KW-1185">Reference proteome</keyword>
<gene>
    <name evidence="1" type="ORF">ABID43_001853</name>
</gene>
<dbReference type="SUPFAM" id="SSF56655">
    <property type="entry name" value="Carbohydrate phosphatase"/>
    <property type="match status" value="1"/>
</dbReference>
<dbReference type="Proteomes" id="UP001549145">
    <property type="component" value="Unassembled WGS sequence"/>
</dbReference>
<evidence type="ECO:0000313" key="1">
    <source>
        <dbReference type="EMBL" id="MET3692317.1"/>
    </source>
</evidence>
<organism evidence="1 2">
    <name type="scientific">Methylobacterium goesingense</name>
    <dbReference type="NCBI Taxonomy" id="243690"/>
    <lineage>
        <taxon>Bacteria</taxon>
        <taxon>Pseudomonadati</taxon>
        <taxon>Pseudomonadota</taxon>
        <taxon>Alphaproteobacteria</taxon>
        <taxon>Hyphomicrobiales</taxon>
        <taxon>Methylobacteriaceae</taxon>
        <taxon>Methylobacterium</taxon>
    </lineage>
</organism>
<dbReference type="RefSeq" id="WP_238276769.1">
    <property type="nucleotide sequence ID" value="NZ_BPQL01000018.1"/>
</dbReference>
<dbReference type="InterPro" id="IPR000760">
    <property type="entry name" value="Inositol_monophosphatase-like"/>
</dbReference>
<dbReference type="Gene3D" id="3.30.540.10">
    <property type="entry name" value="Fructose-1,6-Bisphosphatase, subunit A, domain 1"/>
    <property type="match status" value="1"/>
</dbReference>
<comment type="caution">
    <text evidence="1">The sequence shown here is derived from an EMBL/GenBank/DDBJ whole genome shotgun (WGS) entry which is preliminary data.</text>
</comment>
<dbReference type="EMBL" id="JBEPMM010000004">
    <property type="protein sequence ID" value="MET3692317.1"/>
    <property type="molecule type" value="Genomic_DNA"/>
</dbReference>
<sequence>MAISERPPGVVEQMLEFAAHAAELALMLRAEGLQISHKGGDLGQALTQADLAISHMLHERFGPRVIEEETAEAIGRTASAELLASADWTFVADPIDGTKPYAGGLSGWGTMIAACRNGRPEASVLTLPAWCEAHQPPGVAIPPLGQRGLLLAAYEGKAYCASTVGGRPVEELRQIVVSDLPTYHIGWLCNAAKRYTLDFERGYFPWCESGAIADTALLATGRLDATVHNHKLWDLAPAMPVFEALGFSLYRWPDLADAPPDIIDLFNAEFSAHESLWLVCRSREQAKKFAEAIFLARPEKT</sequence>
<reference evidence="1 2" key="1">
    <citation type="submission" date="2024-06" db="EMBL/GenBank/DDBJ databases">
        <title>Genomic Encyclopedia of Type Strains, Phase IV (KMG-IV): sequencing the most valuable type-strain genomes for metagenomic binning, comparative biology and taxonomic classification.</title>
        <authorList>
            <person name="Goeker M."/>
        </authorList>
    </citation>
    <scope>NUCLEOTIDE SEQUENCE [LARGE SCALE GENOMIC DNA]</scope>
    <source>
        <strain evidence="1 2">DSM 21331</strain>
    </source>
</reference>
<name>A0ABV2L4N5_9HYPH</name>
<protein>
    <submittedName>
        <fullName evidence="1">Fructose-1,6-bisphosphatase/inositol monophosphatase family enzyme</fullName>
    </submittedName>
</protein>
<dbReference type="Pfam" id="PF00459">
    <property type="entry name" value="Inositol_P"/>
    <property type="match status" value="1"/>
</dbReference>